<sequence length="83" mass="9443">MSDRKLDYKISAEYSHELNDIRNKLGQLERGRVYELSGAKMDGYLATNIEELREMINQLLGKIQNGKDGIDAELAEAISTFHI</sequence>
<proteinExistence type="predicted"/>
<accession>A0A2H4J8H2</accession>
<organism evidence="1">
    <name type="scientific">uncultured Caudovirales phage</name>
    <dbReference type="NCBI Taxonomy" id="2100421"/>
    <lineage>
        <taxon>Viruses</taxon>
        <taxon>Duplodnaviria</taxon>
        <taxon>Heunggongvirae</taxon>
        <taxon>Uroviricota</taxon>
        <taxon>Caudoviricetes</taxon>
        <taxon>Peduoviridae</taxon>
        <taxon>Maltschvirus</taxon>
        <taxon>Maltschvirus maltsch</taxon>
    </lineage>
</organism>
<name>A0A2H4J8H2_9CAUD</name>
<protein>
    <submittedName>
        <fullName evidence="1">Uncharacterized protein</fullName>
    </submittedName>
</protein>
<reference evidence="1" key="1">
    <citation type="submission" date="2017-06" db="EMBL/GenBank/DDBJ databases">
        <title>Novel phages from South African skin metaviromes.</title>
        <authorList>
            <person name="van Zyl L.J."/>
            <person name="Abrahams Y."/>
            <person name="Stander E.A."/>
            <person name="Kirby B.M."/>
            <person name="Clavaud C."/>
            <person name="Farcet C."/>
            <person name="Breton L."/>
            <person name="Trindade M.I."/>
        </authorList>
    </citation>
    <scope>NUCLEOTIDE SEQUENCE</scope>
</reference>
<evidence type="ECO:0000313" key="1">
    <source>
        <dbReference type="EMBL" id="ASN71564.1"/>
    </source>
</evidence>
<dbReference type="EMBL" id="MF417928">
    <property type="protein sequence ID" value="ASN71564.1"/>
    <property type="molecule type" value="Genomic_DNA"/>
</dbReference>
<gene>
    <name evidence="1" type="ORF">10S8_8</name>
</gene>